<feature type="transmembrane region" description="Helical" evidence="5">
    <location>
        <begin position="73"/>
        <end position="97"/>
    </location>
</feature>
<dbReference type="AlphaFoldDB" id="L8X3W5"/>
<proteinExistence type="predicted"/>
<dbReference type="Gene3D" id="1.20.1720.10">
    <property type="entry name" value="Multidrug resistance protein D"/>
    <property type="match status" value="1"/>
</dbReference>
<organism evidence="7 8">
    <name type="scientific">Thanatephorus cucumeris (strain AG1-IA)</name>
    <name type="common">Rice sheath blight fungus</name>
    <name type="synonym">Rhizoctonia solani</name>
    <dbReference type="NCBI Taxonomy" id="983506"/>
    <lineage>
        <taxon>Eukaryota</taxon>
        <taxon>Fungi</taxon>
        <taxon>Dikarya</taxon>
        <taxon>Basidiomycota</taxon>
        <taxon>Agaricomycotina</taxon>
        <taxon>Agaricomycetes</taxon>
        <taxon>Cantharellales</taxon>
        <taxon>Ceratobasidiaceae</taxon>
        <taxon>Rhizoctonia</taxon>
        <taxon>Rhizoctonia solani AG-1</taxon>
    </lineage>
</organism>
<dbReference type="SUPFAM" id="SSF103473">
    <property type="entry name" value="MFS general substrate transporter"/>
    <property type="match status" value="1"/>
</dbReference>
<keyword evidence="4 5" id="KW-0472">Membrane</keyword>
<dbReference type="EMBL" id="AFRT01000581">
    <property type="protein sequence ID" value="ELU43314.1"/>
    <property type="molecule type" value="Genomic_DNA"/>
</dbReference>
<feature type="transmembrane region" description="Helical" evidence="5">
    <location>
        <begin position="19"/>
        <end position="36"/>
    </location>
</feature>
<evidence type="ECO:0000313" key="7">
    <source>
        <dbReference type="EMBL" id="ELU43314.1"/>
    </source>
</evidence>
<feature type="transmembrane region" description="Helical" evidence="5">
    <location>
        <begin position="222"/>
        <end position="240"/>
    </location>
</feature>
<dbReference type="InterPro" id="IPR020846">
    <property type="entry name" value="MFS_dom"/>
</dbReference>
<keyword evidence="2 5" id="KW-0812">Transmembrane</keyword>
<comment type="caution">
    <text evidence="7">The sequence shown here is derived from an EMBL/GenBank/DDBJ whole genome shotgun (WGS) entry which is preliminary data.</text>
</comment>
<dbReference type="STRING" id="983506.L8X3W5"/>
<accession>L8X3W5</accession>
<dbReference type="PROSITE" id="PS50850">
    <property type="entry name" value="MFS"/>
    <property type="match status" value="1"/>
</dbReference>
<evidence type="ECO:0000256" key="3">
    <source>
        <dbReference type="ARBA" id="ARBA00022989"/>
    </source>
</evidence>
<feature type="transmembrane region" description="Helical" evidence="5">
    <location>
        <begin position="189"/>
        <end position="210"/>
    </location>
</feature>
<dbReference type="Proteomes" id="UP000011668">
    <property type="component" value="Unassembled WGS sequence"/>
</dbReference>
<feature type="transmembrane region" description="Helical" evidence="5">
    <location>
        <begin position="48"/>
        <end position="67"/>
    </location>
</feature>
<evidence type="ECO:0000313" key="8">
    <source>
        <dbReference type="Proteomes" id="UP000011668"/>
    </source>
</evidence>
<dbReference type="Gene3D" id="1.20.1250.20">
    <property type="entry name" value="MFS general substrate transporter like domains"/>
    <property type="match status" value="1"/>
</dbReference>
<feature type="domain" description="Major facilitator superfamily (MFS) profile" evidence="6">
    <location>
        <begin position="1"/>
        <end position="465"/>
    </location>
</feature>
<comment type="subcellular location">
    <subcellularLocation>
        <location evidence="1">Membrane</location>
        <topology evidence="1">Multi-pass membrane protein</topology>
    </subcellularLocation>
</comment>
<name>L8X3W5_THACA</name>
<protein>
    <submittedName>
        <fullName evidence="7">Efflux protein</fullName>
    </submittedName>
</protein>
<dbReference type="InterPro" id="IPR011701">
    <property type="entry name" value="MFS"/>
</dbReference>
<dbReference type="InterPro" id="IPR036259">
    <property type="entry name" value="MFS_trans_sf"/>
</dbReference>
<evidence type="ECO:0000256" key="4">
    <source>
        <dbReference type="ARBA" id="ARBA00023136"/>
    </source>
</evidence>
<reference evidence="7 8" key="1">
    <citation type="journal article" date="2013" name="Nat. Commun.">
        <title>The evolution and pathogenic mechanisms of the rice sheath blight pathogen.</title>
        <authorList>
            <person name="Zheng A."/>
            <person name="Lin R."/>
            <person name="Xu L."/>
            <person name="Qin P."/>
            <person name="Tang C."/>
            <person name="Ai P."/>
            <person name="Zhang D."/>
            <person name="Liu Y."/>
            <person name="Sun Z."/>
            <person name="Feng H."/>
            <person name="Wang Y."/>
            <person name="Chen Y."/>
            <person name="Liang X."/>
            <person name="Fu R."/>
            <person name="Li Q."/>
            <person name="Zhang J."/>
            <person name="Yu X."/>
            <person name="Xie Z."/>
            <person name="Ding L."/>
            <person name="Guan P."/>
            <person name="Tang J."/>
            <person name="Liang Y."/>
            <person name="Wang S."/>
            <person name="Deng Q."/>
            <person name="Li S."/>
            <person name="Zhu J."/>
            <person name="Wang L."/>
            <person name="Liu H."/>
            <person name="Li P."/>
        </authorList>
    </citation>
    <scope>NUCLEOTIDE SEQUENCE [LARGE SCALE GENOMIC DNA]</scope>
    <source>
        <strain evidence="8">AG-1 IA</strain>
    </source>
</reference>
<evidence type="ECO:0000256" key="1">
    <source>
        <dbReference type="ARBA" id="ARBA00004141"/>
    </source>
</evidence>
<feature type="transmembrane region" description="Helical" evidence="5">
    <location>
        <begin position="252"/>
        <end position="277"/>
    </location>
</feature>
<dbReference type="GO" id="GO:0022857">
    <property type="term" value="F:transmembrane transporter activity"/>
    <property type="evidence" value="ECO:0007669"/>
    <property type="project" value="InterPro"/>
</dbReference>
<keyword evidence="3 5" id="KW-1133">Transmembrane helix</keyword>
<dbReference type="PANTHER" id="PTHR42718:SF10">
    <property type="entry name" value="TRANSPORTER, PUTATIVE (AFU_ORTHOLOGUE AFUA_8G06760)-RELATED"/>
    <property type="match status" value="1"/>
</dbReference>
<evidence type="ECO:0000256" key="5">
    <source>
        <dbReference type="SAM" id="Phobius"/>
    </source>
</evidence>
<dbReference type="GO" id="GO:0016020">
    <property type="term" value="C:membrane"/>
    <property type="evidence" value="ECO:0007669"/>
    <property type="project" value="UniProtKB-SubCell"/>
</dbReference>
<feature type="transmembrane region" description="Helical" evidence="5">
    <location>
        <begin position="328"/>
        <end position="347"/>
    </location>
</feature>
<dbReference type="InterPro" id="IPR005829">
    <property type="entry name" value="Sugar_transporter_CS"/>
</dbReference>
<evidence type="ECO:0000259" key="6">
    <source>
        <dbReference type="PROSITE" id="PS50850"/>
    </source>
</evidence>
<dbReference type="PANTHER" id="PTHR42718">
    <property type="entry name" value="MAJOR FACILITATOR SUPERFAMILY MULTIDRUG TRANSPORTER MFSC"/>
    <property type="match status" value="1"/>
</dbReference>
<dbReference type="PROSITE" id="PS00216">
    <property type="entry name" value="SUGAR_TRANSPORT_1"/>
    <property type="match status" value="1"/>
</dbReference>
<evidence type="ECO:0000256" key="2">
    <source>
        <dbReference type="ARBA" id="ARBA00022692"/>
    </source>
</evidence>
<dbReference type="Pfam" id="PF07690">
    <property type="entry name" value="MFS_1"/>
    <property type="match status" value="1"/>
</dbReference>
<keyword evidence="8" id="KW-1185">Reference proteome</keyword>
<feature type="transmembrane region" description="Helical" evidence="5">
    <location>
        <begin position="441"/>
        <end position="459"/>
    </location>
</feature>
<dbReference type="HOGENOM" id="CLU_000960_27_0_1"/>
<dbReference type="OrthoDB" id="440755at2759"/>
<gene>
    <name evidence="7" type="ORF">AG1IA_02681</name>
</gene>
<feature type="transmembrane region" description="Helical" evidence="5">
    <location>
        <begin position="297"/>
        <end position="321"/>
    </location>
</feature>
<sequence length="569" mass="61779">MTVALPSIQTELSISQSDLQWPVSVYSLTYGCFLLLSGRLADILGRRLLFLVGTAWFAAFSLGIAFAPSQVALIVLMALLGIGPAANTPAAVGLFGAHFTGRAKEKAFASTFSYQRRSPTVGSDITVLSSRWRTSPVGWRSLFWVQAALGTIFSVMAWYCLPPNHPAPDSEDEHGDNTRKVMLKRLKRIDWVGAALSTAGFGLLTFSLAGAESAPRGWKTPYIPALLCTSVICLVGFVEWERRREQAGKSVLVPLSIFRAPNFGSLLAVAFTAWWSFNALNYYATLFFQSVQLLSPLQTSISFLPLAASGIFLNVLSGLLIHRVRPQFLILVGLVLSVAAAALFAVIKPNVTYWAMSLPFLLLLPGPDLCYSVLNLHICNGVDIHNQALAGALFNVVTRVGTSVGLAVTSAVSTAIQKMAAKRHNTSDLTGPLVLMPGYRGAAWVCFGMAVLAVIISLAKLRHMEIIKHTEANENLEPRTSLAIEMDHMPTIERGEKDGSVAATSVIDMVKGMHHESICNPVHATSLSTLARYIEFIYTLYIVRGNLGEKDKISVICKMIPETTHKLAS</sequence>
<dbReference type="OMA" id="FASWRYV"/>